<gene>
    <name evidence="3" type="ORF">GGQ96_003911</name>
</gene>
<feature type="chain" id="PRO_5031280970" evidence="2">
    <location>
        <begin position="22"/>
        <end position="408"/>
    </location>
</feature>
<dbReference type="InterPro" id="IPR036709">
    <property type="entry name" value="Autotransporte_beta_dom_sf"/>
</dbReference>
<keyword evidence="4" id="KW-1185">Reference proteome</keyword>
<sequence>MSRSILLAGLASAIIAGPAFGQSMDHSMHNMPGMTMPAKPAANATPKPARKATAKPVSKRKAPIRKVASRRAPAQAPATDPHAGHDMGGMQGMDMGGQQSAPASNPHAGHDMSAMPGMSAPAGTAQDPHAGHDMGAMPGMAMPGMAMGGDQGGAKVGTDLPPGNKPAPAPSGDHLADRFWGAKAMATSREDDLRREHGGMTYYQVLFNLAEYQARKGSDGYRWDGEAWVGGDIDRLWLKSEGEGSFGKSLDSAEVQALYSHALDPYWNLQAGVRYDIKPNPSRTYATVGIEGLAPYWFEVEGALFLSNKGEVLGRAEGYYDQRITNYFTLQPRVEANFSAQDVPETGTGSGLTDLEAGLRLRYEGRREFAPYIGVSWERQFGDTARYTRARGGDTGGFSFVAGVRTWF</sequence>
<feature type="signal peptide" evidence="2">
    <location>
        <begin position="1"/>
        <end position="21"/>
    </location>
</feature>
<dbReference type="Pfam" id="PF05275">
    <property type="entry name" value="CopB"/>
    <property type="match status" value="1"/>
</dbReference>
<reference evidence="3 4" key="1">
    <citation type="submission" date="2020-08" db="EMBL/GenBank/DDBJ databases">
        <title>Genomic Encyclopedia of Type Strains, Phase IV (KMG-IV): sequencing the most valuable type-strain genomes for metagenomic binning, comparative biology and taxonomic classification.</title>
        <authorList>
            <person name="Goeker M."/>
        </authorList>
    </citation>
    <scope>NUCLEOTIDE SEQUENCE [LARGE SCALE GENOMIC DNA]</scope>
    <source>
        <strain evidence="3 4">DSM 15867</strain>
    </source>
</reference>
<dbReference type="SUPFAM" id="SSF103515">
    <property type="entry name" value="Autotransporter"/>
    <property type="match status" value="1"/>
</dbReference>
<evidence type="ECO:0000256" key="2">
    <source>
        <dbReference type="SAM" id="SignalP"/>
    </source>
</evidence>
<dbReference type="EMBL" id="JACHNY010000014">
    <property type="protein sequence ID" value="MBB4619751.1"/>
    <property type="molecule type" value="Genomic_DNA"/>
</dbReference>
<keyword evidence="2" id="KW-0732">Signal</keyword>
<dbReference type="Gene3D" id="2.40.128.130">
    <property type="entry name" value="Autotransporter beta-domain"/>
    <property type="match status" value="1"/>
</dbReference>
<comment type="caution">
    <text evidence="3">The sequence shown here is derived from an EMBL/GenBank/DDBJ whole genome shotgun (WGS) entry which is preliminary data.</text>
</comment>
<organism evidence="3 4">
    <name type="scientific">Sphingomonas abaci</name>
    <dbReference type="NCBI Taxonomy" id="237611"/>
    <lineage>
        <taxon>Bacteria</taxon>
        <taxon>Pseudomonadati</taxon>
        <taxon>Pseudomonadota</taxon>
        <taxon>Alphaproteobacteria</taxon>
        <taxon>Sphingomonadales</taxon>
        <taxon>Sphingomonadaceae</taxon>
        <taxon>Sphingomonas</taxon>
    </lineage>
</organism>
<evidence type="ECO:0000313" key="3">
    <source>
        <dbReference type="EMBL" id="MBB4619751.1"/>
    </source>
</evidence>
<dbReference type="RefSeq" id="WP_184116966.1">
    <property type="nucleotide sequence ID" value="NZ_JACHNY010000014.1"/>
</dbReference>
<accession>A0A7W7AMR7</accession>
<dbReference type="Proteomes" id="UP000574769">
    <property type="component" value="Unassembled WGS sequence"/>
</dbReference>
<evidence type="ECO:0000256" key="1">
    <source>
        <dbReference type="SAM" id="MobiDB-lite"/>
    </source>
</evidence>
<feature type="compositionally biased region" description="Basic residues" evidence="1">
    <location>
        <begin position="48"/>
        <end position="69"/>
    </location>
</feature>
<feature type="compositionally biased region" description="Low complexity" evidence="1">
    <location>
        <begin position="38"/>
        <end position="47"/>
    </location>
</feature>
<dbReference type="AlphaFoldDB" id="A0A7W7AMR7"/>
<proteinExistence type="predicted"/>
<dbReference type="GO" id="GO:0005507">
    <property type="term" value="F:copper ion binding"/>
    <property type="evidence" value="ECO:0007669"/>
    <property type="project" value="InterPro"/>
</dbReference>
<feature type="region of interest" description="Disordered" evidence="1">
    <location>
        <begin position="38"/>
        <end position="126"/>
    </location>
</feature>
<dbReference type="InterPro" id="IPR007939">
    <property type="entry name" value="Cu-R_B_prcur"/>
</dbReference>
<feature type="compositionally biased region" description="Gly residues" evidence="1">
    <location>
        <begin position="86"/>
        <end position="95"/>
    </location>
</feature>
<name>A0A7W7AMR7_9SPHN</name>
<dbReference type="GO" id="GO:0009279">
    <property type="term" value="C:cell outer membrane"/>
    <property type="evidence" value="ECO:0007669"/>
    <property type="project" value="InterPro"/>
</dbReference>
<evidence type="ECO:0000313" key="4">
    <source>
        <dbReference type="Proteomes" id="UP000574769"/>
    </source>
</evidence>
<protein>
    <submittedName>
        <fullName evidence="3">Copper resistance protein B</fullName>
    </submittedName>
</protein>
<dbReference type="GO" id="GO:0006878">
    <property type="term" value="P:intracellular copper ion homeostasis"/>
    <property type="evidence" value="ECO:0007669"/>
    <property type="project" value="InterPro"/>
</dbReference>